<proteinExistence type="inferred from homology"/>
<dbReference type="Proteomes" id="UP000241074">
    <property type="component" value="Chromosome"/>
</dbReference>
<dbReference type="SUPFAM" id="SSF55120">
    <property type="entry name" value="Pseudouridine synthase"/>
    <property type="match status" value="1"/>
</dbReference>
<organism evidence="9 10">
    <name type="scientific">Ahniella affigens</name>
    <dbReference type="NCBI Taxonomy" id="2021234"/>
    <lineage>
        <taxon>Bacteria</taxon>
        <taxon>Pseudomonadati</taxon>
        <taxon>Pseudomonadota</taxon>
        <taxon>Gammaproteobacteria</taxon>
        <taxon>Lysobacterales</taxon>
        <taxon>Rhodanobacteraceae</taxon>
        <taxon>Ahniella</taxon>
    </lineage>
</organism>
<dbReference type="GO" id="GO:0031119">
    <property type="term" value="P:tRNA pseudouridine synthesis"/>
    <property type="evidence" value="ECO:0007669"/>
    <property type="project" value="UniProtKB-UniRule"/>
</dbReference>
<evidence type="ECO:0000313" key="10">
    <source>
        <dbReference type="Proteomes" id="UP000241074"/>
    </source>
</evidence>
<dbReference type="NCBIfam" id="TIGR00431">
    <property type="entry name" value="TruB"/>
    <property type="match status" value="1"/>
</dbReference>
<dbReference type="PANTHER" id="PTHR13767:SF2">
    <property type="entry name" value="PSEUDOURIDYLATE SYNTHASE TRUB1"/>
    <property type="match status" value="1"/>
</dbReference>
<dbReference type="KEGG" id="xba:C7S18_10610"/>
<sequence>MLKGAPLKTGVLLLDKPSGWTSNAALQRVRKLYHVDKAGHGGTLDPMAEGLLPVFLGEATRYAGFVLSERKAYIATVRFGTETHTADREGDVTRTAPLPEINDNLLAETLARFVGQIVQRPPVYSAIKQKGLPLYTWARMGMDVLAPERTVTIHSLRLISRSTTASEPPRLQELKFEVDCGSGTYIRSLAEDIGRALGSAAHLFALRRTRVGGFDSFRIHTLEAVDRCSDADRPGMLTPIEQALLHLPAINLQADEVERLIRGQRFSIRDERITAGPSRLVAPDGGFLGLGQLDPKKILRVIRLMPTEARMGIAD</sequence>
<evidence type="ECO:0000259" key="6">
    <source>
        <dbReference type="Pfam" id="PF01509"/>
    </source>
</evidence>
<dbReference type="InterPro" id="IPR032819">
    <property type="entry name" value="TruB_C"/>
</dbReference>
<evidence type="ECO:0000256" key="1">
    <source>
        <dbReference type="ARBA" id="ARBA00000385"/>
    </source>
</evidence>
<gene>
    <name evidence="5 9" type="primary">truB</name>
    <name evidence="9" type="ORF">C7S18_10610</name>
</gene>
<dbReference type="InterPro" id="IPR015240">
    <property type="entry name" value="tRNA_sdUridine_synth_fam1_C"/>
</dbReference>
<comment type="similarity">
    <text evidence="2 5">Belongs to the pseudouridine synthase TruB family. Type 1 subfamily.</text>
</comment>
<accession>A0A2P1PS26</accession>
<dbReference type="RefSeq" id="WP_106891542.1">
    <property type="nucleotide sequence ID" value="NZ_CP027860.1"/>
</dbReference>
<evidence type="ECO:0000256" key="4">
    <source>
        <dbReference type="ARBA" id="ARBA00023235"/>
    </source>
</evidence>
<dbReference type="AlphaFoldDB" id="A0A2P1PS26"/>
<evidence type="ECO:0000256" key="5">
    <source>
        <dbReference type="HAMAP-Rule" id="MF_01080"/>
    </source>
</evidence>
<dbReference type="HAMAP" id="MF_01080">
    <property type="entry name" value="TruB_bact"/>
    <property type="match status" value="1"/>
</dbReference>
<dbReference type="PANTHER" id="PTHR13767">
    <property type="entry name" value="TRNA-PSEUDOURIDINE SYNTHASE"/>
    <property type="match status" value="1"/>
</dbReference>
<evidence type="ECO:0000256" key="3">
    <source>
        <dbReference type="ARBA" id="ARBA00022694"/>
    </source>
</evidence>
<dbReference type="InterPro" id="IPR014780">
    <property type="entry name" value="tRNA_psdUridine_synth_TruB"/>
</dbReference>
<keyword evidence="4 5" id="KW-0413">Isomerase</keyword>
<protein>
    <recommendedName>
        <fullName evidence="5">tRNA pseudouridine synthase B</fullName>
        <ecNumber evidence="5">5.4.99.25</ecNumber>
    </recommendedName>
    <alternativeName>
        <fullName evidence="5">tRNA pseudouridine(55) synthase</fullName>
        <shortName evidence="5">Psi55 synthase</shortName>
    </alternativeName>
    <alternativeName>
        <fullName evidence="5">tRNA pseudouridylate synthase</fullName>
    </alternativeName>
    <alternativeName>
        <fullName evidence="5">tRNA-uridine isomerase</fullName>
    </alternativeName>
</protein>
<reference evidence="9 10" key="1">
    <citation type="submission" date="2018-03" db="EMBL/GenBank/DDBJ databases">
        <title>Ahniella affigens gen. nov., sp. nov., a gammaproteobacterium isolated from sandy soil near a stream.</title>
        <authorList>
            <person name="Ko Y."/>
            <person name="Kim J.-H."/>
        </authorList>
    </citation>
    <scope>NUCLEOTIDE SEQUENCE [LARGE SCALE GENOMIC DNA]</scope>
    <source>
        <strain evidence="9 10">D13</strain>
    </source>
</reference>
<dbReference type="Pfam" id="PF09157">
    <property type="entry name" value="TruB-C_2"/>
    <property type="match status" value="1"/>
</dbReference>
<evidence type="ECO:0000313" key="9">
    <source>
        <dbReference type="EMBL" id="AVP97622.1"/>
    </source>
</evidence>
<dbReference type="Pfam" id="PF01509">
    <property type="entry name" value="TruB_N"/>
    <property type="match status" value="1"/>
</dbReference>
<name>A0A2P1PS26_9GAMM</name>
<dbReference type="InterPro" id="IPR002501">
    <property type="entry name" value="PsdUridine_synth_N"/>
</dbReference>
<dbReference type="Gene3D" id="3.30.2350.10">
    <property type="entry name" value="Pseudouridine synthase"/>
    <property type="match status" value="1"/>
</dbReference>
<dbReference type="EMBL" id="CP027860">
    <property type="protein sequence ID" value="AVP97622.1"/>
    <property type="molecule type" value="Genomic_DNA"/>
</dbReference>
<evidence type="ECO:0000259" key="8">
    <source>
        <dbReference type="Pfam" id="PF16198"/>
    </source>
</evidence>
<feature type="domain" description="Pseudouridine synthase II N-terminal" evidence="6">
    <location>
        <begin position="30"/>
        <end position="186"/>
    </location>
</feature>
<dbReference type="Pfam" id="PF16198">
    <property type="entry name" value="TruB_C_2"/>
    <property type="match status" value="1"/>
</dbReference>
<keyword evidence="10" id="KW-1185">Reference proteome</keyword>
<dbReference type="GO" id="GO:0160148">
    <property type="term" value="F:tRNA pseudouridine(55) synthase activity"/>
    <property type="evidence" value="ECO:0007669"/>
    <property type="project" value="UniProtKB-EC"/>
</dbReference>
<evidence type="ECO:0000256" key="2">
    <source>
        <dbReference type="ARBA" id="ARBA00005642"/>
    </source>
</evidence>
<dbReference type="CDD" id="cd02573">
    <property type="entry name" value="PseudoU_synth_EcTruB"/>
    <property type="match status" value="1"/>
</dbReference>
<dbReference type="EC" id="5.4.99.25" evidence="5"/>
<keyword evidence="3 5" id="KW-0819">tRNA processing</keyword>
<dbReference type="OrthoDB" id="9802309at2"/>
<reference evidence="9 10" key="2">
    <citation type="submission" date="2018-03" db="EMBL/GenBank/DDBJ databases">
        <authorList>
            <person name="Keele B.F."/>
        </authorList>
    </citation>
    <scope>NUCLEOTIDE SEQUENCE [LARGE SCALE GENOMIC DNA]</scope>
    <source>
        <strain evidence="9 10">D13</strain>
    </source>
</reference>
<evidence type="ECO:0000259" key="7">
    <source>
        <dbReference type="Pfam" id="PF09157"/>
    </source>
</evidence>
<comment type="function">
    <text evidence="5">Responsible for synthesis of pseudouridine from uracil-55 in the psi GC loop of transfer RNAs.</text>
</comment>
<feature type="active site" description="Nucleophile" evidence="5">
    <location>
        <position position="45"/>
    </location>
</feature>
<dbReference type="GO" id="GO:1990481">
    <property type="term" value="P:mRNA pseudouridine synthesis"/>
    <property type="evidence" value="ECO:0007669"/>
    <property type="project" value="TreeGrafter"/>
</dbReference>
<feature type="domain" description="tRNA pseudouridylate synthase B C-terminal" evidence="8">
    <location>
        <begin position="187"/>
        <end position="244"/>
    </location>
</feature>
<comment type="catalytic activity">
    <reaction evidence="1 5">
        <text>uridine(55) in tRNA = pseudouridine(55) in tRNA</text>
        <dbReference type="Rhea" id="RHEA:42532"/>
        <dbReference type="Rhea" id="RHEA-COMP:10101"/>
        <dbReference type="Rhea" id="RHEA-COMP:10102"/>
        <dbReference type="ChEBI" id="CHEBI:65314"/>
        <dbReference type="ChEBI" id="CHEBI:65315"/>
        <dbReference type="EC" id="5.4.99.25"/>
    </reaction>
</comment>
<dbReference type="GO" id="GO:0003723">
    <property type="term" value="F:RNA binding"/>
    <property type="evidence" value="ECO:0007669"/>
    <property type="project" value="InterPro"/>
</dbReference>
<feature type="domain" description="tRNA pseudouridine synthase II TruB subfamily 1 C-terminal" evidence="7">
    <location>
        <begin position="248"/>
        <end position="304"/>
    </location>
</feature>
<dbReference type="InterPro" id="IPR020103">
    <property type="entry name" value="PsdUridine_synth_cat_dom_sf"/>
</dbReference>